<protein>
    <submittedName>
        <fullName evidence="1">Uncharacterized protein</fullName>
    </submittedName>
</protein>
<sequence length="68" mass="7695">MGCFFLSFAPHAEVPPFQLRLERSETKMSTTRHRWYMENVKEVHRARGGLNVGDVEAAERGACGAVRC</sequence>
<evidence type="ECO:0000313" key="1">
    <source>
        <dbReference type="EMBL" id="TYG83363.1"/>
    </source>
</evidence>
<evidence type="ECO:0000313" key="2">
    <source>
        <dbReference type="Proteomes" id="UP000323506"/>
    </source>
</evidence>
<organism evidence="1 2">
    <name type="scientific">Gossypium darwinii</name>
    <name type="common">Darwin's cotton</name>
    <name type="synonym">Gossypium barbadense var. darwinii</name>
    <dbReference type="NCBI Taxonomy" id="34276"/>
    <lineage>
        <taxon>Eukaryota</taxon>
        <taxon>Viridiplantae</taxon>
        <taxon>Streptophyta</taxon>
        <taxon>Embryophyta</taxon>
        <taxon>Tracheophyta</taxon>
        <taxon>Spermatophyta</taxon>
        <taxon>Magnoliopsida</taxon>
        <taxon>eudicotyledons</taxon>
        <taxon>Gunneridae</taxon>
        <taxon>Pentapetalae</taxon>
        <taxon>rosids</taxon>
        <taxon>malvids</taxon>
        <taxon>Malvales</taxon>
        <taxon>Malvaceae</taxon>
        <taxon>Malvoideae</taxon>
        <taxon>Gossypium</taxon>
    </lineage>
</organism>
<keyword evidence="2" id="KW-1185">Reference proteome</keyword>
<dbReference type="AlphaFoldDB" id="A0A5D2DQI8"/>
<dbReference type="EMBL" id="CM017701">
    <property type="protein sequence ID" value="TYG83363.1"/>
    <property type="molecule type" value="Genomic_DNA"/>
</dbReference>
<name>A0A5D2DQI8_GOSDA</name>
<proteinExistence type="predicted"/>
<accession>A0A5D2DQI8</accession>
<gene>
    <name evidence="1" type="ORF">ES288_D01G162300v1</name>
</gene>
<reference evidence="1 2" key="1">
    <citation type="submission" date="2019-06" db="EMBL/GenBank/DDBJ databases">
        <title>WGS assembly of Gossypium darwinii.</title>
        <authorList>
            <person name="Chen Z.J."/>
            <person name="Sreedasyam A."/>
            <person name="Ando A."/>
            <person name="Song Q."/>
            <person name="De L."/>
            <person name="Hulse-Kemp A."/>
            <person name="Ding M."/>
            <person name="Ye W."/>
            <person name="Kirkbride R."/>
            <person name="Jenkins J."/>
            <person name="Plott C."/>
            <person name="Lovell J."/>
            <person name="Lin Y.-M."/>
            <person name="Vaughn R."/>
            <person name="Liu B."/>
            <person name="Li W."/>
            <person name="Simpson S."/>
            <person name="Scheffler B."/>
            <person name="Saski C."/>
            <person name="Grover C."/>
            <person name="Hu G."/>
            <person name="Conover J."/>
            <person name="Carlson J."/>
            <person name="Shu S."/>
            <person name="Boston L."/>
            <person name="Williams M."/>
            <person name="Peterson D."/>
            <person name="Mcgee K."/>
            <person name="Jones D."/>
            <person name="Wendel J."/>
            <person name="Stelly D."/>
            <person name="Grimwood J."/>
            <person name="Schmutz J."/>
        </authorList>
    </citation>
    <scope>NUCLEOTIDE SEQUENCE [LARGE SCALE GENOMIC DNA]</scope>
    <source>
        <strain evidence="1">1808015.09</strain>
    </source>
</reference>
<dbReference type="Proteomes" id="UP000323506">
    <property type="component" value="Chromosome D01"/>
</dbReference>